<accession>A0A5E6MIT0</accession>
<evidence type="ECO:0000256" key="1">
    <source>
        <dbReference type="ARBA" id="ARBA00010364"/>
    </source>
</evidence>
<dbReference type="Gene3D" id="3.30.1200.10">
    <property type="entry name" value="YggU-like"/>
    <property type="match status" value="1"/>
</dbReference>
<evidence type="ECO:0000313" key="4">
    <source>
        <dbReference type="Proteomes" id="UP000334923"/>
    </source>
</evidence>
<evidence type="ECO:0000313" key="3">
    <source>
        <dbReference type="EMBL" id="VVM08143.1"/>
    </source>
</evidence>
<protein>
    <recommendedName>
        <fullName evidence="2">UPF0235 protein MAMT_02142</fullName>
    </recommendedName>
</protein>
<dbReference type="Proteomes" id="UP000334923">
    <property type="component" value="Unassembled WGS sequence"/>
</dbReference>
<dbReference type="GO" id="GO:0005737">
    <property type="term" value="C:cytoplasm"/>
    <property type="evidence" value="ECO:0007669"/>
    <property type="project" value="TreeGrafter"/>
</dbReference>
<dbReference type="HAMAP" id="MF_00634">
    <property type="entry name" value="UPF0235"/>
    <property type="match status" value="1"/>
</dbReference>
<reference evidence="3 4" key="1">
    <citation type="submission" date="2019-09" db="EMBL/GenBank/DDBJ databases">
        <authorList>
            <person name="Cremers G."/>
        </authorList>
    </citation>
    <scope>NUCLEOTIDE SEQUENCE [LARGE SCALE GENOMIC DNA]</scope>
    <source>
        <strain evidence="3">4A</strain>
    </source>
</reference>
<comment type="similarity">
    <text evidence="1 2">Belongs to the UPF0235 family.</text>
</comment>
<dbReference type="InterPro" id="IPR036591">
    <property type="entry name" value="YggU-like_sf"/>
</dbReference>
<gene>
    <name evidence="3" type="ORF">MAMT_02142</name>
</gene>
<dbReference type="NCBIfam" id="TIGR00251">
    <property type="entry name" value="DUF167 family protein"/>
    <property type="match status" value="1"/>
</dbReference>
<dbReference type="SUPFAM" id="SSF69786">
    <property type="entry name" value="YggU-like"/>
    <property type="match status" value="1"/>
</dbReference>
<dbReference type="EMBL" id="CABFVA020000119">
    <property type="protein sequence ID" value="VVM08143.1"/>
    <property type="molecule type" value="Genomic_DNA"/>
</dbReference>
<organism evidence="3 4">
    <name type="scientific">Methylacidimicrobium tartarophylax</name>
    <dbReference type="NCBI Taxonomy" id="1041768"/>
    <lineage>
        <taxon>Bacteria</taxon>
        <taxon>Pseudomonadati</taxon>
        <taxon>Verrucomicrobiota</taxon>
        <taxon>Methylacidimicrobium</taxon>
    </lineage>
</organism>
<dbReference type="OrthoDB" id="9801972at2"/>
<keyword evidence="4" id="KW-1185">Reference proteome</keyword>
<dbReference type="InterPro" id="IPR003746">
    <property type="entry name" value="DUF167"/>
</dbReference>
<dbReference type="PANTHER" id="PTHR13420:SF7">
    <property type="entry name" value="UPF0235 PROTEIN C15ORF40"/>
    <property type="match status" value="1"/>
</dbReference>
<dbReference type="RefSeq" id="WP_142660967.1">
    <property type="nucleotide sequence ID" value="NZ_CABFVA020000119.1"/>
</dbReference>
<dbReference type="PANTHER" id="PTHR13420">
    <property type="entry name" value="UPF0235 PROTEIN C15ORF40"/>
    <property type="match status" value="1"/>
</dbReference>
<proteinExistence type="inferred from homology"/>
<dbReference type="Pfam" id="PF02594">
    <property type="entry name" value="DUF167"/>
    <property type="match status" value="1"/>
</dbReference>
<evidence type="ECO:0000256" key="2">
    <source>
        <dbReference type="HAMAP-Rule" id="MF_00634"/>
    </source>
</evidence>
<dbReference type="SMART" id="SM01152">
    <property type="entry name" value="DUF167"/>
    <property type="match status" value="1"/>
</dbReference>
<dbReference type="AlphaFoldDB" id="A0A5E6MIT0"/>
<sequence length="116" mass="12973">MRKKGTGRTEASLPNPNRLVVRVVPNARKTEIAGFADGVVRVRLQAPASEGRANEELLRLFAKVFGTRRSQVVLVRGDKSREKALEIRGWEGKGEPLEACVARWLEQASRVERLPQ</sequence>
<name>A0A5E6MIT0_9BACT</name>